<evidence type="ECO:0000256" key="1">
    <source>
        <dbReference type="SAM" id="Phobius"/>
    </source>
</evidence>
<organism evidence="2 3">
    <name type="scientific">Marasmius crinis-equi</name>
    <dbReference type="NCBI Taxonomy" id="585013"/>
    <lineage>
        <taxon>Eukaryota</taxon>
        <taxon>Fungi</taxon>
        <taxon>Dikarya</taxon>
        <taxon>Basidiomycota</taxon>
        <taxon>Agaricomycotina</taxon>
        <taxon>Agaricomycetes</taxon>
        <taxon>Agaricomycetidae</taxon>
        <taxon>Agaricales</taxon>
        <taxon>Marasmiineae</taxon>
        <taxon>Marasmiaceae</taxon>
        <taxon>Marasmius</taxon>
    </lineage>
</organism>
<proteinExistence type="predicted"/>
<reference evidence="2 3" key="1">
    <citation type="submission" date="2024-02" db="EMBL/GenBank/DDBJ databases">
        <title>A draft genome for the cacao thread blight pathogen Marasmius crinis-equi.</title>
        <authorList>
            <person name="Cohen S.P."/>
            <person name="Baruah I.K."/>
            <person name="Amoako-Attah I."/>
            <person name="Bukari Y."/>
            <person name="Meinhardt L.W."/>
            <person name="Bailey B.A."/>
        </authorList>
    </citation>
    <scope>NUCLEOTIDE SEQUENCE [LARGE SCALE GENOMIC DNA]</scope>
    <source>
        <strain evidence="2 3">GH-76</strain>
    </source>
</reference>
<dbReference type="Proteomes" id="UP001465976">
    <property type="component" value="Unassembled WGS sequence"/>
</dbReference>
<keyword evidence="3" id="KW-1185">Reference proteome</keyword>
<protein>
    <submittedName>
        <fullName evidence="2">Uncharacterized protein</fullName>
    </submittedName>
</protein>
<evidence type="ECO:0000313" key="3">
    <source>
        <dbReference type="Proteomes" id="UP001465976"/>
    </source>
</evidence>
<dbReference type="EMBL" id="JBAHYK010000977">
    <property type="protein sequence ID" value="KAL0570194.1"/>
    <property type="molecule type" value="Genomic_DNA"/>
</dbReference>
<keyword evidence="1" id="KW-1133">Transmembrane helix</keyword>
<accession>A0ABR3F513</accession>
<sequence length="102" mass="11139">MPPLTFNLNLTLGALEICLNVSAFLVGCATVQAYMYYRRLVEIVSHVTASQTVYKYTVTEWGKPLGLLIQPKALVATVYLVAIIAPVVEVCLGHPSEFDIPA</sequence>
<name>A0ABR3F513_9AGAR</name>
<evidence type="ECO:0000313" key="2">
    <source>
        <dbReference type="EMBL" id="KAL0570194.1"/>
    </source>
</evidence>
<keyword evidence="1" id="KW-0472">Membrane</keyword>
<feature type="transmembrane region" description="Helical" evidence="1">
    <location>
        <begin position="12"/>
        <end position="37"/>
    </location>
</feature>
<keyword evidence="1" id="KW-0812">Transmembrane</keyword>
<comment type="caution">
    <text evidence="2">The sequence shown here is derived from an EMBL/GenBank/DDBJ whole genome shotgun (WGS) entry which is preliminary data.</text>
</comment>
<gene>
    <name evidence="2" type="ORF">V5O48_011768</name>
</gene>